<evidence type="ECO:0000313" key="3">
    <source>
        <dbReference type="EMBL" id="KAF9335004.1"/>
    </source>
</evidence>
<comment type="caution">
    <text evidence="3">The sequence shown here is derived from an EMBL/GenBank/DDBJ whole genome shotgun (WGS) entry which is preliminary data.</text>
</comment>
<feature type="compositionally biased region" description="Low complexity" evidence="1">
    <location>
        <begin position="227"/>
        <end position="239"/>
    </location>
</feature>
<gene>
    <name evidence="3" type="ORF">BG006_001091</name>
</gene>
<evidence type="ECO:0000256" key="2">
    <source>
        <dbReference type="SAM" id="Phobius"/>
    </source>
</evidence>
<evidence type="ECO:0000313" key="4">
    <source>
        <dbReference type="Proteomes" id="UP000696485"/>
    </source>
</evidence>
<keyword evidence="2" id="KW-0812">Transmembrane</keyword>
<proteinExistence type="predicted"/>
<feature type="compositionally biased region" description="Basic and acidic residues" evidence="1">
    <location>
        <begin position="214"/>
        <end position="226"/>
    </location>
</feature>
<keyword evidence="2" id="KW-1133">Transmembrane helix</keyword>
<reference evidence="3" key="1">
    <citation type="journal article" date="2020" name="Fungal Divers.">
        <title>Resolving the Mortierellaceae phylogeny through synthesis of multi-gene phylogenetics and phylogenomics.</title>
        <authorList>
            <person name="Vandepol N."/>
            <person name="Liber J."/>
            <person name="Desiro A."/>
            <person name="Na H."/>
            <person name="Kennedy M."/>
            <person name="Barry K."/>
            <person name="Grigoriev I.V."/>
            <person name="Miller A.N."/>
            <person name="O'Donnell K."/>
            <person name="Stajich J.E."/>
            <person name="Bonito G."/>
        </authorList>
    </citation>
    <scope>NUCLEOTIDE SEQUENCE</scope>
    <source>
        <strain evidence="3">NVP1</strain>
    </source>
</reference>
<feature type="transmembrane region" description="Helical" evidence="2">
    <location>
        <begin position="254"/>
        <end position="275"/>
    </location>
</feature>
<feature type="compositionally biased region" description="Basic and acidic residues" evidence="1">
    <location>
        <begin position="145"/>
        <end position="162"/>
    </location>
</feature>
<evidence type="ECO:0000256" key="1">
    <source>
        <dbReference type="SAM" id="MobiDB-lite"/>
    </source>
</evidence>
<dbReference type="EMBL" id="JAAAUY010000120">
    <property type="protein sequence ID" value="KAF9335004.1"/>
    <property type="molecule type" value="Genomic_DNA"/>
</dbReference>
<protein>
    <submittedName>
        <fullName evidence="3">Uncharacterized protein</fullName>
    </submittedName>
</protein>
<dbReference type="AlphaFoldDB" id="A0A9P5SPB6"/>
<dbReference type="Proteomes" id="UP000696485">
    <property type="component" value="Unassembled WGS sequence"/>
</dbReference>
<organism evidence="3 4">
    <name type="scientific">Podila minutissima</name>
    <dbReference type="NCBI Taxonomy" id="64525"/>
    <lineage>
        <taxon>Eukaryota</taxon>
        <taxon>Fungi</taxon>
        <taxon>Fungi incertae sedis</taxon>
        <taxon>Mucoromycota</taxon>
        <taxon>Mortierellomycotina</taxon>
        <taxon>Mortierellomycetes</taxon>
        <taxon>Mortierellales</taxon>
        <taxon>Mortierellaceae</taxon>
        <taxon>Podila</taxon>
    </lineage>
</organism>
<keyword evidence="4" id="KW-1185">Reference proteome</keyword>
<accession>A0A9P5SPB6</accession>
<feature type="region of interest" description="Disordered" evidence="1">
    <location>
        <begin position="128"/>
        <end position="163"/>
    </location>
</feature>
<name>A0A9P5SPB6_9FUNG</name>
<feature type="region of interest" description="Disordered" evidence="1">
    <location>
        <begin position="214"/>
        <end position="239"/>
    </location>
</feature>
<keyword evidence="2" id="KW-0472">Membrane</keyword>
<feature type="compositionally biased region" description="Polar residues" evidence="1">
    <location>
        <begin position="134"/>
        <end position="144"/>
    </location>
</feature>
<sequence length="342" mass="37751">MATEYLAKVNQELLEIESFFQQLYQSSSALPPTYTPGLLPYLRLNGASCHGSDRRMSTASSYKDQLLDDFVLEGVATPVSSAPSISLYSDSEEIFTADLRVRYKELKAIQDQLYLEFTRHQLWQERIQHEKASTPPSASACQSCDSHEARPDKVNKEAEERPVQAQALSGRLGSLWSNLTGHGPTADDTAAKSSALNGRGRYFRRRCIKIDDKAPAQSSERVRTDDSNTTASTSSVASATTGRSFRQASLLIKLGYLFSVLMMFAILVGVVLLPGPGVRHGPHTRERYTSVMSHRDSMASVSHHPVIDLGGLMAGIGETGKAHHCKGFMKHKRTKHQHALME</sequence>